<dbReference type="AlphaFoldDB" id="A0A089Q5P1"/>
<dbReference type="Pfam" id="PF03433">
    <property type="entry name" value="EspA"/>
    <property type="match status" value="1"/>
</dbReference>
<sequence length="199" mass="21652">MSGNLSVGHRFDFNTPGLTTSNIKLGAGDDNTVADDQDINNPFAYGFSVLDNLQLVLQKIANALFGKINTSTDRARNTQDMSNRMDEVIADAAKGDDKTRKPVPDEVVKYMRDNGILVDGMSIDDYISKHGGTDGLDKGSLQAVKAALDNSANRDTDLMTQGQLSIQKMTQEINAVVTQMTGLLSKWGDLLSMIAQKMY</sequence>
<dbReference type="OrthoDB" id="8594867at2"/>
<reference evidence="1 2" key="1">
    <citation type="submission" date="2014-09" db="EMBL/GenBank/DDBJ databases">
        <title>Cedecea neteri SSMD04 Genome Sequencing.</title>
        <authorList>
            <person name="Tan J.-Y."/>
        </authorList>
    </citation>
    <scope>NUCLEOTIDE SEQUENCE [LARGE SCALE GENOMIC DNA]</scope>
    <source>
        <strain evidence="1 2">SSMD04</strain>
    </source>
</reference>
<dbReference type="GeneID" id="66902942"/>
<protein>
    <submittedName>
        <fullName evidence="1">Secretion protein</fullName>
    </submittedName>
</protein>
<dbReference type="EMBL" id="CP009451">
    <property type="protein sequence ID" value="AIR06611.1"/>
    <property type="molecule type" value="Genomic_DNA"/>
</dbReference>
<evidence type="ECO:0000313" key="2">
    <source>
        <dbReference type="Proteomes" id="UP000029481"/>
    </source>
</evidence>
<dbReference type="RefSeq" id="WP_006820335.1">
    <property type="nucleotide sequence ID" value="NZ_CP009451.1"/>
</dbReference>
<keyword evidence="2" id="KW-1185">Reference proteome</keyword>
<dbReference type="InterPro" id="IPR005095">
    <property type="entry name" value="EspA"/>
</dbReference>
<dbReference type="Proteomes" id="UP000029481">
    <property type="component" value="Chromosome"/>
</dbReference>
<evidence type="ECO:0000313" key="1">
    <source>
        <dbReference type="EMBL" id="AIR06611.1"/>
    </source>
</evidence>
<name>A0A089Q5P1_9ENTR</name>
<accession>A0A089Q5P1</accession>
<dbReference type="SUPFAM" id="SSF116927">
    <property type="entry name" value="EspA/CesA-like"/>
    <property type="match status" value="1"/>
</dbReference>
<organism evidence="1 2">
    <name type="scientific">Cedecea neteri</name>
    <dbReference type="NCBI Taxonomy" id="158822"/>
    <lineage>
        <taxon>Bacteria</taxon>
        <taxon>Pseudomonadati</taxon>
        <taxon>Pseudomonadota</taxon>
        <taxon>Gammaproteobacteria</taxon>
        <taxon>Enterobacterales</taxon>
        <taxon>Enterobacteriaceae</taxon>
        <taxon>Cedecea</taxon>
    </lineage>
</organism>
<proteinExistence type="predicted"/>
<gene>
    <name evidence="1" type="ORF">JT31_18940</name>
</gene>
<dbReference type="InterPro" id="IPR035074">
    <property type="entry name" value="EspA/CesA-like"/>
</dbReference>
<dbReference type="KEGG" id="cnt:JT31_18940"/>